<organism evidence="1 2">
    <name type="scientific">Araneus ventricosus</name>
    <name type="common">Orbweaver spider</name>
    <name type="synonym">Epeira ventricosa</name>
    <dbReference type="NCBI Taxonomy" id="182803"/>
    <lineage>
        <taxon>Eukaryota</taxon>
        <taxon>Metazoa</taxon>
        <taxon>Ecdysozoa</taxon>
        <taxon>Arthropoda</taxon>
        <taxon>Chelicerata</taxon>
        <taxon>Arachnida</taxon>
        <taxon>Araneae</taxon>
        <taxon>Araneomorphae</taxon>
        <taxon>Entelegynae</taxon>
        <taxon>Araneoidea</taxon>
        <taxon>Araneidae</taxon>
        <taxon>Araneus</taxon>
    </lineage>
</organism>
<accession>A0A4Y2RZ52</accession>
<name>A0A4Y2RZ52_ARAVE</name>
<dbReference type="AlphaFoldDB" id="A0A4Y2RZ52"/>
<proteinExistence type="predicted"/>
<sequence>MRFSQYITADLGNLQKRSFMALQKCYSVTYFYHILCLTEGLRDPKDQGWKPESCKSAAYLSPLWAMNRIWKIRNPPAGLVWKFGEAMLTQSSSSDCRKKL</sequence>
<gene>
    <name evidence="1" type="ORF">AVEN_152313_1</name>
</gene>
<reference evidence="1 2" key="1">
    <citation type="journal article" date="2019" name="Sci. Rep.">
        <title>Orb-weaving spider Araneus ventricosus genome elucidates the spidroin gene catalogue.</title>
        <authorList>
            <person name="Kono N."/>
            <person name="Nakamura H."/>
            <person name="Ohtoshi R."/>
            <person name="Moran D.A.P."/>
            <person name="Shinohara A."/>
            <person name="Yoshida Y."/>
            <person name="Fujiwara M."/>
            <person name="Mori M."/>
            <person name="Tomita M."/>
            <person name="Arakawa K."/>
        </authorList>
    </citation>
    <scope>NUCLEOTIDE SEQUENCE [LARGE SCALE GENOMIC DNA]</scope>
</reference>
<keyword evidence="2" id="KW-1185">Reference proteome</keyword>
<protein>
    <submittedName>
        <fullName evidence="1">Uncharacterized protein</fullName>
    </submittedName>
</protein>
<dbReference type="Proteomes" id="UP000499080">
    <property type="component" value="Unassembled WGS sequence"/>
</dbReference>
<evidence type="ECO:0000313" key="2">
    <source>
        <dbReference type="Proteomes" id="UP000499080"/>
    </source>
</evidence>
<comment type="caution">
    <text evidence="1">The sequence shown here is derived from an EMBL/GenBank/DDBJ whole genome shotgun (WGS) entry which is preliminary data.</text>
</comment>
<evidence type="ECO:0000313" key="1">
    <source>
        <dbReference type="EMBL" id="GBN80489.1"/>
    </source>
</evidence>
<dbReference type="EMBL" id="BGPR01018919">
    <property type="protein sequence ID" value="GBN80489.1"/>
    <property type="molecule type" value="Genomic_DNA"/>
</dbReference>